<dbReference type="EMBL" id="JACHBG010000011">
    <property type="protein sequence ID" value="MBB6487133.1"/>
    <property type="molecule type" value="Genomic_DNA"/>
</dbReference>
<proteinExistence type="predicted"/>
<feature type="transmembrane region" description="Helical" evidence="1">
    <location>
        <begin position="168"/>
        <end position="187"/>
    </location>
</feature>
<dbReference type="AlphaFoldDB" id="A0A7X0MFK7"/>
<protein>
    <submittedName>
        <fullName evidence="2">Putative membrane protein</fullName>
    </submittedName>
</protein>
<dbReference type="Proteomes" id="UP000565576">
    <property type="component" value="Unassembled WGS sequence"/>
</dbReference>
<keyword evidence="1" id="KW-0812">Transmembrane</keyword>
<name>A0A7X0MFK7_9HYPH</name>
<sequence length="212" mass="22932">MLAVAVAAYSSRYYGVLENAWFGIDPKIKAVILQAPLPALLHMLIAPVALALGPFQFYPGLRMRHPKLHRWSGRVYVVTCIAGGVGALATAPFASGGVIAGLGFGLLAVLWIGTTAAAWISAVRRSFARHRLLMRFSYAMTFGAVVLRLQIPIGFALGYESYSSMSPVLAFTSWIPNVVIVALYSTWQTWRCSQSGKLNASSASSRPNVVNR</sequence>
<feature type="transmembrane region" description="Helical" evidence="1">
    <location>
        <begin position="39"/>
        <end position="61"/>
    </location>
</feature>
<dbReference type="InterPro" id="IPR018750">
    <property type="entry name" value="DUF2306_membrane"/>
</dbReference>
<accession>A0A7X0MFK7</accession>
<gene>
    <name evidence="2" type="ORF">GGD46_004433</name>
</gene>
<keyword evidence="1" id="KW-0472">Membrane</keyword>
<feature type="transmembrane region" description="Helical" evidence="1">
    <location>
        <begin position="99"/>
        <end position="120"/>
    </location>
</feature>
<evidence type="ECO:0000313" key="3">
    <source>
        <dbReference type="Proteomes" id="UP000565576"/>
    </source>
</evidence>
<dbReference type="Pfam" id="PF10067">
    <property type="entry name" value="DUF2306"/>
    <property type="match status" value="1"/>
</dbReference>
<feature type="transmembrane region" description="Helical" evidence="1">
    <location>
        <begin position="73"/>
        <end position="93"/>
    </location>
</feature>
<keyword evidence="1" id="KW-1133">Transmembrane helix</keyword>
<dbReference type="RefSeq" id="WP_184707683.1">
    <property type="nucleotide sequence ID" value="NZ_JACHBG010000011.1"/>
</dbReference>
<comment type="caution">
    <text evidence="2">The sequence shown here is derived from an EMBL/GenBank/DDBJ whole genome shotgun (WGS) entry which is preliminary data.</text>
</comment>
<evidence type="ECO:0000256" key="1">
    <source>
        <dbReference type="SAM" id="Phobius"/>
    </source>
</evidence>
<reference evidence="2 3" key="1">
    <citation type="submission" date="2020-08" db="EMBL/GenBank/DDBJ databases">
        <title>Genomic Encyclopedia of Type Strains, Phase IV (KMG-V): Genome sequencing to study the core and pangenomes of soil and plant-associated prokaryotes.</title>
        <authorList>
            <person name="Whitman W."/>
        </authorList>
    </citation>
    <scope>NUCLEOTIDE SEQUENCE [LARGE SCALE GENOMIC DNA]</scope>
    <source>
        <strain evidence="2 3">SEMIA 4060</strain>
    </source>
</reference>
<organism evidence="2 3">
    <name type="scientific">Rhizobium lusitanum</name>
    <dbReference type="NCBI Taxonomy" id="293958"/>
    <lineage>
        <taxon>Bacteria</taxon>
        <taxon>Pseudomonadati</taxon>
        <taxon>Pseudomonadota</taxon>
        <taxon>Alphaproteobacteria</taxon>
        <taxon>Hyphomicrobiales</taxon>
        <taxon>Rhizobiaceae</taxon>
        <taxon>Rhizobium/Agrobacterium group</taxon>
        <taxon>Rhizobium</taxon>
    </lineage>
</organism>
<evidence type="ECO:0000313" key="2">
    <source>
        <dbReference type="EMBL" id="MBB6487133.1"/>
    </source>
</evidence>
<feature type="transmembrane region" description="Helical" evidence="1">
    <location>
        <begin position="132"/>
        <end position="156"/>
    </location>
</feature>